<protein>
    <submittedName>
        <fullName evidence="2">Uncharacterized protein</fullName>
    </submittedName>
</protein>
<dbReference type="EMBL" id="FZOT01000021">
    <property type="protein sequence ID" value="SNT27708.1"/>
    <property type="molecule type" value="Genomic_DNA"/>
</dbReference>
<keyword evidence="3" id="KW-1185">Reference proteome</keyword>
<feature type="compositionally biased region" description="Low complexity" evidence="1">
    <location>
        <begin position="39"/>
        <end position="65"/>
    </location>
</feature>
<sequence>MSKTSSKTDKVKAAKKKPVAELTAVALAAEMPEPVAAPVVVPAEPAEPDAPAAPAAEAQEQQADATQEHEQVAEKSKPPKVKLVRDSFTMPEDEYRVLGDVKKACLAAGYEVKKSELLRVGVALIRQMDIDKLKEIHATLPALKAGRPKKHK</sequence>
<accession>A0A239LCR1</accession>
<feature type="region of interest" description="Disordered" evidence="1">
    <location>
        <begin position="39"/>
        <end position="85"/>
    </location>
</feature>
<proteinExistence type="predicted"/>
<gene>
    <name evidence="2" type="ORF">SAMN06265795_12125</name>
</gene>
<dbReference type="Proteomes" id="UP000198284">
    <property type="component" value="Unassembled WGS sequence"/>
</dbReference>
<evidence type="ECO:0000256" key="1">
    <source>
        <dbReference type="SAM" id="MobiDB-lite"/>
    </source>
</evidence>
<dbReference type="AlphaFoldDB" id="A0A239LCR1"/>
<dbReference type="RefSeq" id="WP_176442589.1">
    <property type="nucleotide sequence ID" value="NZ_FZOT01000021.1"/>
</dbReference>
<evidence type="ECO:0000313" key="2">
    <source>
        <dbReference type="EMBL" id="SNT27708.1"/>
    </source>
</evidence>
<organism evidence="2 3">
    <name type="scientific">Noviherbaspirillum humi</name>
    <dbReference type="NCBI Taxonomy" id="1688639"/>
    <lineage>
        <taxon>Bacteria</taxon>
        <taxon>Pseudomonadati</taxon>
        <taxon>Pseudomonadota</taxon>
        <taxon>Betaproteobacteria</taxon>
        <taxon>Burkholderiales</taxon>
        <taxon>Oxalobacteraceae</taxon>
        <taxon>Noviherbaspirillum</taxon>
    </lineage>
</organism>
<feature type="compositionally biased region" description="Basic and acidic residues" evidence="1">
    <location>
        <begin position="66"/>
        <end position="77"/>
    </location>
</feature>
<name>A0A239LCR1_9BURK</name>
<evidence type="ECO:0000313" key="3">
    <source>
        <dbReference type="Proteomes" id="UP000198284"/>
    </source>
</evidence>
<reference evidence="2 3" key="1">
    <citation type="submission" date="2017-06" db="EMBL/GenBank/DDBJ databases">
        <authorList>
            <person name="Kim H.J."/>
            <person name="Triplett B.A."/>
        </authorList>
    </citation>
    <scope>NUCLEOTIDE SEQUENCE [LARGE SCALE GENOMIC DNA]</scope>
    <source>
        <strain evidence="2 3">U15</strain>
    </source>
</reference>